<feature type="compositionally biased region" description="Polar residues" evidence="1">
    <location>
        <begin position="203"/>
        <end position="237"/>
    </location>
</feature>
<evidence type="ECO:0000256" key="1">
    <source>
        <dbReference type="SAM" id="MobiDB-lite"/>
    </source>
</evidence>
<reference evidence="2" key="1">
    <citation type="submission" date="2021-09" db="EMBL/GenBank/DDBJ databases">
        <authorList>
            <consortium name="AG Swart"/>
            <person name="Singh M."/>
            <person name="Singh A."/>
            <person name="Seah K."/>
            <person name="Emmerich C."/>
        </authorList>
    </citation>
    <scope>NUCLEOTIDE SEQUENCE</scope>
    <source>
        <strain evidence="2">ATCC30299</strain>
    </source>
</reference>
<name>A0AAU9J2W6_9CILI</name>
<sequence length="335" mass="37607">MKAENEKSRYILVLESFTDSLSLSSSKVTFNNFTEVIEYTNNKKDNPNTNKDIRANNALQELASIAQEFQDLRIDGQLKPTSNNYIARIDINGNITDLKTGEELATRLPPEAIAKKTKICISHHDNKSMTIGAEPTKTSMKKAKTISPAQKSTVSPRVNFLNTCRERSITTLKKVGTNRKHLGSINQEKQQVAEINMFDPDSPIQTRSRSKTETSQPDNIQQTRNRSSTEIPANSVGTARIRSRINVEVPAAEKQPRTRSHTPVACKTRMEFDIIKPKHILNKLKLPDPHDHNAVLRSTSTSGGNKPRNYAHFPLPPKGPNDSPKALRIQRRIKL</sequence>
<feature type="region of interest" description="Disordered" evidence="1">
    <location>
        <begin position="199"/>
        <end position="238"/>
    </location>
</feature>
<feature type="region of interest" description="Disordered" evidence="1">
    <location>
        <begin position="129"/>
        <end position="151"/>
    </location>
</feature>
<proteinExistence type="predicted"/>
<feature type="region of interest" description="Disordered" evidence="1">
    <location>
        <begin position="297"/>
        <end position="325"/>
    </location>
</feature>
<dbReference type="Proteomes" id="UP001162131">
    <property type="component" value="Unassembled WGS sequence"/>
</dbReference>
<organism evidence="2 3">
    <name type="scientific">Blepharisma stoltei</name>
    <dbReference type="NCBI Taxonomy" id="1481888"/>
    <lineage>
        <taxon>Eukaryota</taxon>
        <taxon>Sar</taxon>
        <taxon>Alveolata</taxon>
        <taxon>Ciliophora</taxon>
        <taxon>Postciliodesmatophora</taxon>
        <taxon>Heterotrichea</taxon>
        <taxon>Heterotrichida</taxon>
        <taxon>Blepharismidae</taxon>
        <taxon>Blepharisma</taxon>
    </lineage>
</organism>
<dbReference type="AlphaFoldDB" id="A0AAU9J2W6"/>
<dbReference type="EMBL" id="CAJZBQ010000024">
    <property type="protein sequence ID" value="CAG9320179.1"/>
    <property type="molecule type" value="Genomic_DNA"/>
</dbReference>
<evidence type="ECO:0000313" key="3">
    <source>
        <dbReference type="Proteomes" id="UP001162131"/>
    </source>
</evidence>
<protein>
    <submittedName>
        <fullName evidence="2">Uncharacterized protein</fullName>
    </submittedName>
</protein>
<comment type="caution">
    <text evidence="2">The sequence shown here is derived from an EMBL/GenBank/DDBJ whole genome shotgun (WGS) entry which is preliminary data.</text>
</comment>
<gene>
    <name evidence="2" type="ORF">BSTOLATCC_MIC25413</name>
</gene>
<evidence type="ECO:0000313" key="2">
    <source>
        <dbReference type="EMBL" id="CAG9320179.1"/>
    </source>
</evidence>
<accession>A0AAU9J2W6</accession>
<keyword evidence="3" id="KW-1185">Reference proteome</keyword>